<sequence>MTVKKTHEEFLKELKALRGNAFTVYSRYKANNVPVLVEHSLPECGYMFWIEPITLLRGTNEKCPMCLANQKHQTFCKRVEEITRGEYWPISWFKELHYEVLMYHKLCRKSWRVLPSNFLAGSRCPYCHCSSVEAQVAKHLTYIGAPYVMKHTIPGCKYINPLRFDFIILYHPLWQKDNNIACVIEIDGPQHDHPVEHWGGKATFEKLLIRDKIKDEFCAQNGIRLIRIHHSDFGHIEEILDRELSSLIHNVVDEQGYENFAIPLSFS</sequence>
<reference evidence="2 3" key="1">
    <citation type="submission" date="2021-02" db="EMBL/GenBank/DDBJ databases">
        <title>Alicyclobacillus curvatus sp. nov. and Alicyclobacillus mengziensis sp. nov., two acidophilic bacteria isolated from acid mine drainage.</title>
        <authorList>
            <person name="Huang Y."/>
        </authorList>
    </citation>
    <scope>NUCLEOTIDE SEQUENCE [LARGE SCALE GENOMIC DNA]</scope>
    <source>
        <strain evidence="2 3">S30H14</strain>
    </source>
</reference>
<dbReference type="Proteomes" id="UP000663505">
    <property type="component" value="Chromosome"/>
</dbReference>
<name>A0A9X7Z5Q0_9BACL</name>
<gene>
    <name evidence="2" type="ORF">JZ786_13040</name>
</gene>
<evidence type="ECO:0000313" key="3">
    <source>
        <dbReference type="Proteomes" id="UP000663505"/>
    </source>
</evidence>
<keyword evidence="3" id="KW-1185">Reference proteome</keyword>
<accession>A0A9X7Z5Q0</accession>
<feature type="domain" description="DUF2726" evidence="1">
    <location>
        <begin position="160"/>
        <end position="239"/>
    </location>
</feature>
<evidence type="ECO:0000259" key="1">
    <source>
        <dbReference type="Pfam" id="PF10881"/>
    </source>
</evidence>
<dbReference type="RefSeq" id="WP_206654868.1">
    <property type="nucleotide sequence ID" value="NZ_CP071182.1"/>
</dbReference>
<dbReference type="InterPro" id="IPR024402">
    <property type="entry name" value="DUF2726"/>
</dbReference>
<evidence type="ECO:0000313" key="2">
    <source>
        <dbReference type="EMBL" id="QSO45500.1"/>
    </source>
</evidence>
<organism evidence="2 3">
    <name type="scientific">Alicyclobacillus mengziensis</name>
    <dbReference type="NCBI Taxonomy" id="2931921"/>
    <lineage>
        <taxon>Bacteria</taxon>
        <taxon>Bacillati</taxon>
        <taxon>Bacillota</taxon>
        <taxon>Bacilli</taxon>
        <taxon>Bacillales</taxon>
        <taxon>Alicyclobacillaceae</taxon>
        <taxon>Alicyclobacillus</taxon>
    </lineage>
</organism>
<protein>
    <submittedName>
        <fullName evidence="2">DUF2726 domain-containing protein</fullName>
    </submittedName>
</protein>
<dbReference type="Pfam" id="PF10881">
    <property type="entry name" value="DUF2726"/>
    <property type="match status" value="1"/>
</dbReference>
<dbReference type="Gene3D" id="3.40.960.10">
    <property type="entry name" value="VSR Endonuclease"/>
    <property type="match status" value="1"/>
</dbReference>
<dbReference type="EMBL" id="CP071182">
    <property type="protein sequence ID" value="QSO45500.1"/>
    <property type="molecule type" value="Genomic_DNA"/>
</dbReference>
<dbReference type="AlphaFoldDB" id="A0A9X7Z5Q0"/>
<proteinExistence type="predicted"/>
<dbReference type="KEGG" id="afx:JZ786_13040"/>